<sequence length="660" mass="70923">MEPSTLGERLEHRDASRFVGRDRELAFLESLLGDDPEASVVFVHGPGGIGKSTLLRELARRAGRHDRRTWFVDGRRMPPAPGALEAALQGASEDERPLLLFDSWERISAAGAHLRARVLPSLPAQAVVVLAGRAAPDPDWFADGWESIVADIALEPLPADEAGALLGAHGVSPGLSDQILQWAEGSPLALVLAAGAASGDPDWAADGLTDRPELVRALVRRVARTELDGGNLDVAAVAALARTTTRGLLRDVLPDVDADAAEAWLRSLTFVESAGPGVTLHDVARLALRADLRLRSPEREAELRRRIADHLHDRALAGNPWLLVDLAELLDNPTIRWGFGAEASVDLRIDHLRPGDVQALRGPLLRRGKAEWWPPTRDLLQRAPERVVVARDRRDRIAGYTIAVTPDNAPAAAETDAVLGRCLAYARERFEDGNVLIWRDAIDFTTGPEGDIGSPVLSLMNTAAMLRSGLASPRRMMLPIDPENAAAVAFSQATGGVRIHELDVEIAGLRQECHIVDTGPAGVVGGLRAAIYGELGLPAPAPQRAPARGGPQVDAETVRDALRAAHRPLELARSPLATGSTPAERAASVRALLDESVDAAFGASADEQLLARIIRRGYLDAGSSHEAVADEVFLSRATYFRRLRQATARVGAWVLEQRVD</sequence>
<dbReference type="AlphaFoldDB" id="A0A9E6XVZ8"/>
<protein>
    <recommendedName>
        <fullName evidence="1">AAA+ ATPase domain-containing protein</fullName>
    </recommendedName>
</protein>
<feature type="domain" description="AAA+ ATPase" evidence="1">
    <location>
        <begin position="37"/>
        <end position="233"/>
    </location>
</feature>
<dbReference type="EMBL" id="CP087164">
    <property type="protein sequence ID" value="UGS34792.1"/>
    <property type="molecule type" value="Genomic_DNA"/>
</dbReference>
<dbReference type="InterPro" id="IPR027417">
    <property type="entry name" value="P-loop_NTPase"/>
</dbReference>
<name>A0A9E6XVZ8_9ACTN</name>
<dbReference type="RefSeq" id="WP_259314458.1">
    <property type="nucleotide sequence ID" value="NZ_CP087164.1"/>
</dbReference>
<dbReference type="CDD" id="cd01120">
    <property type="entry name" value="RecA-like_superfamily"/>
    <property type="match status" value="1"/>
</dbReference>
<keyword evidence="3" id="KW-1185">Reference proteome</keyword>
<dbReference type="InterPro" id="IPR003593">
    <property type="entry name" value="AAA+_ATPase"/>
</dbReference>
<dbReference type="Proteomes" id="UP001162834">
    <property type="component" value="Chromosome"/>
</dbReference>
<dbReference type="Pfam" id="PF13191">
    <property type="entry name" value="AAA_16"/>
    <property type="match status" value="1"/>
</dbReference>
<dbReference type="Gene3D" id="3.40.50.300">
    <property type="entry name" value="P-loop containing nucleotide triphosphate hydrolases"/>
    <property type="match status" value="1"/>
</dbReference>
<dbReference type="InterPro" id="IPR041664">
    <property type="entry name" value="AAA_16"/>
</dbReference>
<dbReference type="SMART" id="SM00382">
    <property type="entry name" value="AAA"/>
    <property type="match status" value="1"/>
</dbReference>
<evidence type="ECO:0000313" key="2">
    <source>
        <dbReference type="EMBL" id="UGS34792.1"/>
    </source>
</evidence>
<dbReference type="KEGG" id="sbae:DSM104329_01174"/>
<reference evidence="2" key="1">
    <citation type="journal article" date="2022" name="Int. J. Syst. Evol. Microbiol.">
        <title>Pseudomonas aegrilactucae sp. nov. and Pseudomonas morbosilactucae sp. nov., pathogens causing bacterial rot of lettuce in Japan.</title>
        <authorList>
            <person name="Sawada H."/>
            <person name="Fujikawa T."/>
            <person name="Satou M."/>
        </authorList>
    </citation>
    <scope>NUCLEOTIDE SEQUENCE</scope>
    <source>
        <strain evidence="2">0166_1</strain>
    </source>
</reference>
<accession>A0A9E6XVZ8</accession>
<evidence type="ECO:0000259" key="1">
    <source>
        <dbReference type="SMART" id="SM00382"/>
    </source>
</evidence>
<organism evidence="2 3">
    <name type="scientific">Capillimicrobium parvum</name>
    <dbReference type="NCBI Taxonomy" id="2884022"/>
    <lineage>
        <taxon>Bacteria</taxon>
        <taxon>Bacillati</taxon>
        <taxon>Actinomycetota</taxon>
        <taxon>Thermoleophilia</taxon>
        <taxon>Solirubrobacterales</taxon>
        <taxon>Capillimicrobiaceae</taxon>
        <taxon>Capillimicrobium</taxon>
    </lineage>
</organism>
<dbReference type="SUPFAM" id="SSF52540">
    <property type="entry name" value="P-loop containing nucleoside triphosphate hydrolases"/>
    <property type="match status" value="1"/>
</dbReference>
<gene>
    <name evidence="2" type="ORF">DSM104329_01174</name>
</gene>
<evidence type="ECO:0000313" key="3">
    <source>
        <dbReference type="Proteomes" id="UP001162834"/>
    </source>
</evidence>
<proteinExistence type="predicted"/>